<dbReference type="Pfam" id="PF04011">
    <property type="entry name" value="LemA"/>
    <property type="match status" value="1"/>
</dbReference>
<dbReference type="InterPro" id="IPR023353">
    <property type="entry name" value="LemA-like_dom_sf"/>
</dbReference>
<organism evidence="7 8">
    <name type="scientific">Solibacillus kalamii</name>
    <dbReference type="NCBI Taxonomy" id="1748298"/>
    <lineage>
        <taxon>Bacteria</taxon>
        <taxon>Bacillati</taxon>
        <taxon>Bacillota</taxon>
        <taxon>Bacilli</taxon>
        <taxon>Bacillales</taxon>
        <taxon>Caryophanaceae</taxon>
        <taxon>Solibacillus</taxon>
    </lineage>
</organism>
<feature type="transmembrane region" description="Helical" evidence="6">
    <location>
        <begin position="12"/>
        <end position="30"/>
    </location>
</feature>
<dbReference type="Gene3D" id="1.20.1440.20">
    <property type="entry name" value="LemA-like domain"/>
    <property type="match status" value="1"/>
</dbReference>
<evidence type="ECO:0000313" key="8">
    <source>
        <dbReference type="Proteomes" id="UP000196594"/>
    </source>
</evidence>
<keyword evidence="3 6" id="KW-0812">Transmembrane</keyword>
<keyword evidence="5 6" id="KW-0472">Membrane</keyword>
<comment type="similarity">
    <text evidence="2">Belongs to the LemA family.</text>
</comment>
<evidence type="ECO:0000313" key="7">
    <source>
        <dbReference type="EMBL" id="OUZ37717.1"/>
    </source>
</evidence>
<name>A0ABX3ZDE6_9BACL</name>
<evidence type="ECO:0000256" key="1">
    <source>
        <dbReference type="ARBA" id="ARBA00004167"/>
    </source>
</evidence>
<reference evidence="7 8" key="1">
    <citation type="journal article" date="2017" name="Int. J. Syst. Evol. Microbiol.">
        <title>Solibacillus kalamii sp. nov., isolated from a high-efficiency particulate arrestance filter system used in the International Space Station.</title>
        <authorList>
            <person name="Checinska Sielaff A."/>
            <person name="Kumar R.M."/>
            <person name="Pal D."/>
            <person name="Mayilraj S."/>
            <person name="Venkateswaran K."/>
        </authorList>
    </citation>
    <scope>NUCLEOTIDE SEQUENCE [LARGE SCALE GENOMIC DNA]</scope>
    <source>
        <strain evidence="7 8">ISSFR-015</strain>
    </source>
</reference>
<sequence>MFKKNERGSAVLVALIAIVALIVIAAMLIVPKYNKLVTGEETVDAAWAQVENQLQRRFDLVPNLVNTVKGYAEHEEEIFTQIADARTQYGNANTVEETADANNELSSALSRLLVVVENYPNLKADVQFTRLMDELAGTENRLTVARKDYNDTVQQFNNDVRRFPGNLIAGMFSFEQKDYFEIKEGVEEAPAVDFGD</sequence>
<evidence type="ECO:0000256" key="3">
    <source>
        <dbReference type="ARBA" id="ARBA00022692"/>
    </source>
</evidence>
<dbReference type="InterPro" id="IPR007156">
    <property type="entry name" value="MamQ_LemA"/>
</dbReference>
<evidence type="ECO:0000256" key="2">
    <source>
        <dbReference type="ARBA" id="ARBA00008854"/>
    </source>
</evidence>
<dbReference type="SUPFAM" id="SSF140478">
    <property type="entry name" value="LemA-like"/>
    <property type="match status" value="1"/>
</dbReference>
<evidence type="ECO:0000256" key="6">
    <source>
        <dbReference type="SAM" id="Phobius"/>
    </source>
</evidence>
<comment type="subcellular location">
    <subcellularLocation>
        <location evidence="1">Membrane</location>
        <topology evidence="1">Single-pass membrane protein</topology>
    </subcellularLocation>
</comment>
<comment type="caution">
    <text evidence="7">The sequence shown here is derived from an EMBL/GenBank/DDBJ whole genome shotgun (WGS) entry which is preliminary data.</text>
</comment>
<dbReference type="PANTHER" id="PTHR34478:SF2">
    <property type="entry name" value="MEMBRANE PROTEIN"/>
    <property type="match status" value="1"/>
</dbReference>
<evidence type="ECO:0000256" key="4">
    <source>
        <dbReference type="ARBA" id="ARBA00022989"/>
    </source>
</evidence>
<proteinExistence type="inferred from homology"/>
<accession>A0ABX3ZDE6</accession>
<dbReference type="RefSeq" id="WP_087618274.1">
    <property type="nucleotide sequence ID" value="NZ_JAFBEY010000010.1"/>
</dbReference>
<keyword evidence="8" id="KW-1185">Reference proteome</keyword>
<gene>
    <name evidence="7" type="ORF">CBM15_16000</name>
</gene>
<dbReference type="Proteomes" id="UP000196594">
    <property type="component" value="Unassembled WGS sequence"/>
</dbReference>
<evidence type="ECO:0000256" key="5">
    <source>
        <dbReference type="ARBA" id="ARBA00023136"/>
    </source>
</evidence>
<dbReference type="EMBL" id="NHNT01000013">
    <property type="protein sequence ID" value="OUZ37717.1"/>
    <property type="molecule type" value="Genomic_DNA"/>
</dbReference>
<keyword evidence="4 6" id="KW-1133">Transmembrane helix</keyword>
<protein>
    <submittedName>
        <fullName evidence="7">LemA family protein</fullName>
    </submittedName>
</protein>
<dbReference type="PANTHER" id="PTHR34478">
    <property type="entry name" value="PROTEIN LEMA"/>
    <property type="match status" value="1"/>
</dbReference>